<feature type="compositionally biased region" description="Low complexity" evidence="1">
    <location>
        <begin position="75"/>
        <end position="88"/>
    </location>
</feature>
<dbReference type="Proteomes" id="UP001152798">
    <property type="component" value="Chromosome 7"/>
</dbReference>
<name>A0A9P0HU68_NEZVI</name>
<evidence type="ECO:0000313" key="4">
    <source>
        <dbReference type="Proteomes" id="UP001152798"/>
    </source>
</evidence>
<feature type="compositionally biased region" description="Low complexity" evidence="1">
    <location>
        <begin position="35"/>
        <end position="48"/>
    </location>
</feature>
<keyword evidence="4" id="KW-1185">Reference proteome</keyword>
<feature type="region of interest" description="Disordered" evidence="1">
    <location>
        <begin position="35"/>
        <end position="88"/>
    </location>
</feature>
<dbReference type="EMBL" id="OV725083">
    <property type="protein sequence ID" value="CAH1408111.1"/>
    <property type="molecule type" value="Genomic_DNA"/>
</dbReference>
<evidence type="ECO:0000256" key="1">
    <source>
        <dbReference type="SAM" id="MobiDB-lite"/>
    </source>
</evidence>
<organism evidence="3 4">
    <name type="scientific">Nezara viridula</name>
    <name type="common">Southern green stink bug</name>
    <name type="synonym">Cimex viridulus</name>
    <dbReference type="NCBI Taxonomy" id="85310"/>
    <lineage>
        <taxon>Eukaryota</taxon>
        <taxon>Metazoa</taxon>
        <taxon>Ecdysozoa</taxon>
        <taxon>Arthropoda</taxon>
        <taxon>Hexapoda</taxon>
        <taxon>Insecta</taxon>
        <taxon>Pterygota</taxon>
        <taxon>Neoptera</taxon>
        <taxon>Paraneoptera</taxon>
        <taxon>Hemiptera</taxon>
        <taxon>Heteroptera</taxon>
        <taxon>Panheteroptera</taxon>
        <taxon>Pentatomomorpha</taxon>
        <taxon>Pentatomoidea</taxon>
        <taxon>Pentatomidae</taxon>
        <taxon>Pentatominae</taxon>
        <taxon>Nezara</taxon>
    </lineage>
</organism>
<proteinExistence type="predicted"/>
<accession>A0A9P0HU68</accession>
<feature type="chain" id="PRO_5040357660" description="Neuropeptide" evidence="2">
    <location>
        <begin position="34"/>
        <end position="88"/>
    </location>
</feature>
<evidence type="ECO:0008006" key="5">
    <source>
        <dbReference type="Google" id="ProtNLM"/>
    </source>
</evidence>
<dbReference type="AlphaFoldDB" id="A0A9P0HU68"/>
<evidence type="ECO:0000313" key="3">
    <source>
        <dbReference type="EMBL" id="CAH1408111.1"/>
    </source>
</evidence>
<sequence>MPFRSLVCQSSSINMKAAVVLCVIAIVLALVECQNGPPSGTGSSGNPPSGTPPSGCPPSTGTAPPGAPPPPPHCTQSGTTSQDQSTTG</sequence>
<protein>
    <recommendedName>
        <fullName evidence="5">Neuropeptide</fullName>
    </recommendedName>
</protein>
<evidence type="ECO:0000256" key="2">
    <source>
        <dbReference type="SAM" id="SignalP"/>
    </source>
</evidence>
<gene>
    <name evidence="3" type="ORF">NEZAVI_LOCUS15701</name>
</gene>
<keyword evidence="2" id="KW-0732">Signal</keyword>
<reference evidence="3" key="1">
    <citation type="submission" date="2022-01" db="EMBL/GenBank/DDBJ databases">
        <authorList>
            <person name="King R."/>
        </authorList>
    </citation>
    <scope>NUCLEOTIDE SEQUENCE</scope>
</reference>
<feature type="signal peptide" evidence="2">
    <location>
        <begin position="1"/>
        <end position="33"/>
    </location>
</feature>